<evidence type="ECO:0000256" key="1">
    <source>
        <dbReference type="ARBA" id="ARBA00022679"/>
    </source>
</evidence>
<dbReference type="InterPro" id="IPR011913">
    <property type="entry name" value="RfaE_dom_I"/>
</dbReference>
<dbReference type="GO" id="GO:0033785">
    <property type="term" value="F:heptose 7-phosphate kinase activity"/>
    <property type="evidence" value="ECO:0007669"/>
    <property type="project" value="TreeGrafter"/>
</dbReference>
<dbReference type="PANTHER" id="PTHR46969">
    <property type="entry name" value="BIFUNCTIONAL PROTEIN HLDE"/>
    <property type="match status" value="1"/>
</dbReference>
<dbReference type="PANTHER" id="PTHR46969:SF1">
    <property type="entry name" value="BIFUNCTIONAL PROTEIN HLDE"/>
    <property type="match status" value="1"/>
</dbReference>
<dbReference type="GO" id="GO:0005829">
    <property type="term" value="C:cytosol"/>
    <property type="evidence" value="ECO:0007669"/>
    <property type="project" value="TreeGrafter"/>
</dbReference>
<dbReference type="GO" id="GO:0016773">
    <property type="term" value="F:phosphotransferase activity, alcohol group as acceptor"/>
    <property type="evidence" value="ECO:0007669"/>
    <property type="project" value="InterPro"/>
</dbReference>
<evidence type="ECO:0000259" key="3">
    <source>
        <dbReference type="Pfam" id="PF00294"/>
    </source>
</evidence>
<sequence>MVNFEAFNQVNVLVIGDVMIDRYLRGSVSRISPEAPVPVVNLEGEDLRLGGAANVALNIHAMGATPILCSVVGEDEEGHIFRNLLPEYGLINQYILQSPQRRTTVKTRVMAGAQHLLRLDQEDTHDLSEAETQQLLQVVHEVLETQEIHVILFQDYNKGVLSSRVIREVILESIKRDIPTAVDPKFNNFWAYKQITLFKPNLKEIRAQAPMPVQATLNSLQEATTYIRSQLDNQHTLITLSEKGLFLETAGNGTIIPTQPRAVADVCGAGDTVIGIVALGLGLRMDLNEVALLANLAGGQVCEKVGVVPVDKAQLQEEYQSIKANQHTQEVTI</sequence>
<gene>
    <name evidence="4" type="ordered locus">Halhy_6281</name>
</gene>
<accession>F4L683</accession>
<reference evidence="4 5" key="1">
    <citation type="journal article" date="2011" name="Stand. Genomic Sci.">
        <title>Complete genome sequence of Haliscomenobacter hydrossis type strain (O).</title>
        <authorList>
            <consortium name="US DOE Joint Genome Institute (JGI-PGF)"/>
            <person name="Daligault H."/>
            <person name="Lapidus A."/>
            <person name="Zeytun A."/>
            <person name="Nolan M."/>
            <person name="Lucas S."/>
            <person name="Del Rio T.G."/>
            <person name="Tice H."/>
            <person name="Cheng J.F."/>
            <person name="Tapia R."/>
            <person name="Han C."/>
            <person name="Goodwin L."/>
            <person name="Pitluck S."/>
            <person name="Liolios K."/>
            <person name="Pagani I."/>
            <person name="Ivanova N."/>
            <person name="Huntemann M."/>
            <person name="Mavromatis K."/>
            <person name="Mikhailova N."/>
            <person name="Pati A."/>
            <person name="Chen A."/>
            <person name="Palaniappan K."/>
            <person name="Land M."/>
            <person name="Hauser L."/>
            <person name="Brambilla E.M."/>
            <person name="Rohde M."/>
            <person name="Verbarg S."/>
            <person name="Goker M."/>
            <person name="Bristow J."/>
            <person name="Eisen J.A."/>
            <person name="Markowitz V."/>
            <person name="Hugenholtz P."/>
            <person name="Kyrpides N.C."/>
            <person name="Klenk H.P."/>
            <person name="Woyke T."/>
        </authorList>
    </citation>
    <scope>NUCLEOTIDE SEQUENCE [LARGE SCALE GENOMIC DNA]</scope>
    <source>
        <strain evidence="5">ATCC 27775 / DSM 1100 / LMG 10767 / O</strain>
    </source>
</reference>
<dbReference type="Gene3D" id="3.40.1190.20">
    <property type="match status" value="1"/>
</dbReference>
<dbReference type="RefSeq" id="WP_013768622.1">
    <property type="nucleotide sequence ID" value="NC_015510.1"/>
</dbReference>
<dbReference type="OrthoDB" id="9802794at2"/>
<feature type="domain" description="Carbohydrate kinase PfkB" evidence="3">
    <location>
        <begin position="11"/>
        <end position="308"/>
    </location>
</feature>
<dbReference type="InterPro" id="IPR002173">
    <property type="entry name" value="Carboh/pur_kinase_PfkB_CS"/>
</dbReference>
<evidence type="ECO:0000313" key="4">
    <source>
        <dbReference type="EMBL" id="AEE54101.1"/>
    </source>
</evidence>
<keyword evidence="5" id="KW-1185">Reference proteome</keyword>
<dbReference type="Proteomes" id="UP000008461">
    <property type="component" value="Chromosome"/>
</dbReference>
<dbReference type="PROSITE" id="PS00583">
    <property type="entry name" value="PFKB_KINASES_1"/>
    <property type="match status" value="1"/>
</dbReference>
<evidence type="ECO:0000256" key="2">
    <source>
        <dbReference type="ARBA" id="ARBA00022777"/>
    </source>
</evidence>
<dbReference type="KEGG" id="hhy:Halhy_6281"/>
<dbReference type="EMBL" id="CP002691">
    <property type="protein sequence ID" value="AEE54101.1"/>
    <property type="molecule type" value="Genomic_DNA"/>
</dbReference>
<dbReference type="InterPro" id="IPR029056">
    <property type="entry name" value="Ribokinase-like"/>
</dbReference>
<dbReference type="Pfam" id="PF00294">
    <property type="entry name" value="PfkB"/>
    <property type="match status" value="1"/>
</dbReference>
<keyword evidence="2" id="KW-0418">Kinase</keyword>
<evidence type="ECO:0000313" key="5">
    <source>
        <dbReference type="Proteomes" id="UP000008461"/>
    </source>
</evidence>
<protein>
    <submittedName>
        <fullName evidence="4">PfkB domain protein</fullName>
    </submittedName>
</protein>
<dbReference type="eggNOG" id="COG2870">
    <property type="taxonomic scope" value="Bacteria"/>
</dbReference>
<organism evidence="4 5">
    <name type="scientific">Haliscomenobacter hydrossis (strain ATCC 27775 / DSM 1100 / LMG 10767 / O)</name>
    <dbReference type="NCBI Taxonomy" id="760192"/>
    <lineage>
        <taxon>Bacteria</taxon>
        <taxon>Pseudomonadati</taxon>
        <taxon>Bacteroidota</taxon>
        <taxon>Saprospiria</taxon>
        <taxon>Saprospirales</taxon>
        <taxon>Haliscomenobacteraceae</taxon>
        <taxon>Haliscomenobacter</taxon>
    </lineage>
</organism>
<reference key="2">
    <citation type="submission" date="2011-04" db="EMBL/GenBank/DDBJ databases">
        <title>Complete sequence of chromosome of Haliscomenobacter hydrossis DSM 1100.</title>
        <authorList>
            <consortium name="US DOE Joint Genome Institute (JGI-PGF)"/>
            <person name="Lucas S."/>
            <person name="Han J."/>
            <person name="Lapidus A."/>
            <person name="Bruce D."/>
            <person name="Goodwin L."/>
            <person name="Pitluck S."/>
            <person name="Peters L."/>
            <person name="Kyrpides N."/>
            <person name="Mavromatis K."/>
            <person name="Ivanova N."/>
            <person name="Ovchinnikova G."/>
            <person name="Pagani I."/>
            <person name="Daligault H."/>
            <person name="Detter J.C."/>
            <person name="Han C."/>
            <person name="Land M."/>
            <person name="Hauser L."/>
            <person name="Markowitz V."/>
            <person name="Cheng J.-F."/>
            <person name="Hugenholtz P."/>
            <person name="Woyke T."/>
            <person name="Wu D."/>
            <person name="Verbarg S."/>
            <person name="Frueling A."/>
            <person name="Brambilla E."/>
            <person name="Klenk H.-P."/>
            <person name="Eisen J.A."/>
        </authorList>
    </citation>
    <scope>NUCLEOTIDE SEQUENCE</scope>
    <source>
        <strain>DSM 1100</strain>
    </source>
</reference>
<proteinExistence type="predicted"/>
<dbReference type="CDD" id="cd01172">
    <property type="entry name" value="RfaE_like"/>
    <property type="match status" value="1"/>
</dbReference>
<dbReference type="STRING" id="760192.Halhy_6281"/>
<dbReference type="InterPro" id="IPR011611">
    <property type="entry name" value="PfkB_dom"/>
</dbReference>
<name>F4L683_HALH1</name>
<keyword evidence="1" id="KW-0808">Transferase</keyword>
<dbReference type="AlphaFoldDB" id="F4L683"/>
<dbReference type="SUPFAM" id="SSF53613">
    <property type="entry name" value="Ribokinase-like"/>
    <property type="match status" value="1"/>
</dbReference>
<dbReference type="HOGENOM" id="CLU_021150_0_1_10"/>
<dbReference type="GO" id="GO:0033786">
    <property type="term" value="F:heptose-1-phosphate adenylyltransferase activity"/>
    <property type="evidence" value="ECO:0007669"/>
    <property type="project" value="TreeGrafter"/>
</dbReference>